<dbReference type="OrthoDB" id="6024937at2"/>
<name>A0A143H9Y1_9BACL</name>
<evidence type="ECO:0000313" key="2">
    <source>
        <dbReference type="Proteomes" id="UP000076021"/>
    </source>
</evidence>
<dbReference type="Proteomes" id="UP000076021">
    <property type="component" value="Chromosome"/>
</dbReference>
<keyword evidence="2" id="KW-1185">Reference proteome</keyword>
<dbReference type="NCBIfam" id="TIGR02888">
    <property type="entry name" value="spore_YlmC_YmxH"/>
    <property type="match status" value="1"/>
</dbReference>
<dbReference type="InterPro" id="IPR014238">
    <property type="entry name" value="Spore_YlmC/YmxH"/>
</dbReference>
<gene>
    <name evidence="1" type="ORF">ATY39_03230</name>
</gene>
<organism evidence="1 2">
    <name type="scientific">Rummeliibacillus stabekisii</name>
    <dbReference type="NCBI Taxonomy" id="241244"/>
    <lineage>
        <taxon>Bacteria</taxon>
        <taxon>Bacillati</taxon>
        <taxon>Bacillota</taxon>
        <taxon>Bacilli</taxon>
        <taxon>Bacillales</taxon>
        <taxon>Caryophanaceae</taxon>
        <taxon>Rummeliibacillus</taxon>
    </lineage>
</organism>
<dbReference type="KEGG" id="rst:ATY39_03230"/>
<reference evidence="1 2" key="1">
    <citation type="journal article" date="2016" name="Genome Announc.">
        <title>Whole-Genome Sequence of Rummeliibacillus stabekisii Strain PP9 Isolated from Antarctic Soil.</title>
        <authorList>
            <person name="da Mota F.F."/>
            <person name="Vollu R.E."/>
            <person name="Jurelevicius D."/>
            <person name="Seldin L."/>
        </authorList>
    </citation>
    <scope>NUCLEOTIDE SEQUENCE [LARGE SCALE GENOMIC DNA]</scope>
    <source>
        <strain evidence="1 2">PP9</strain>
    </source>
</reference>
<protein>
    <submittedName>
        <fullName evidence="1">Sporulation protein, YlmC/YmxH family</fullName>
    </submittedName>
</protein>
<accession>A0A143H9Y1</accession>
<sequence>MLLSELADKELIQMSDGVRCGLLAETECLLDPKTGQIYGFELVQRGYRLPFQSKDQKPQSYIPWTEISLIGEDRILFKKTQPLKSGYTK</sequence>
<dbReference type="RefSeq" id="WP_066785752.1">
    <property type="nucleotide sequence ID" value="NZ_BJVD01000001.1"/>
</dbReference>
<dbReference type="EMBL" id="CP014806">
    <property type="protein sequence ID" value="AMW98537.1"/>
    <property type="molecule type" value="Genomic_DNA"/>
</dbReference>
<evidence type="ECO:0000313" key="1">
    <source>
        <dbReference type="EMBL" id="AMW98537.1"/>
    </source>
</evidence>
<dbReference type="AlphaFoldDB" id="A0A143H9Y1"/>
<dbReference type="STRING" id="241244.ATY39_03230"/>
<reference evidence="2" key="2">
    <citation type="submission" date="2016-03" db="EMBL/GenBank/DDBJ databases">
        <authorList>
            <person name="Ploux O."/>
        </authorList>
    </citation>
    <scope>NUCLEOTIDE SEQUENCE [LARGE SCALE GENOMIC DNA]</scope>
    <source>
        <strain evidence="2">PP9</strain>
    </source>
</reference>
<proteinExistence type="predicted"/>
<dbReference type="Gene3D" id="2.30.30.240">
    <property type="entry name" value="PRC-barrel domain"/>
    <property type="match status" value="1"/>
</dbReference>